<evidence type="ECO:0000313" key="13">
    <source>
        <dbReference type="Proteomes" id="UP000285655"/>
    </source>
</evidence>
<keyword evidence="6 9" id="KW-0547">Nucleotide-binding</keyword>
<dbReference type="Proteomes" id="UP000285655">
    <property type="component" value="Unassembled WGS sequence"/>
</dbReference>
<proteinExistence type="inferred from homology"/>
<dbReference type="GO" id="GO:0006260">
    <property type="term" value="P:DNA replication"/>
    <property type="evidence" value="ECO:0007669"/>
    <property type="project" value="UniProtKB-UniRule"/>
</dbReference>
<evidence type="ECO:0000256" key="9">
    <source>
        <dbReference type="HAMAP-Rule" id="MF_00365"/>
    </source>
</evidence>
<protein>
    <recommendedName>
        <fullName evidence="3 9">DNA replication and repair protein RecF</fullName>
    </recommendedName>
</protein>
<comment type="similarity">
    <text evidence="2 9 10">Belongs to the RecF family.</text>
</comment>
<dbReference type="InterPro" id="IPR027417">
    <property type="entry name" value="P-loop_NTPase"/>
</dbReference>
<dbReference type="InterPro" id="IPR042174">
    <property type="entry name" value="RecF_2"/>
</dbReference>
<dbReference type="GO" id="GO:0005737">
    <property type="term" value="C:cytoplasm"/>
    <property type="evidence" value="ECO:0007669"/>
    <property type="project" value="UniProtKB-SubCell"/>
</dbReference>
<comment type="caution">
    <text evidence="9">Lacks conserved residue(s) required for the propagation of feature annotation.</text>
</comment>
<evidence type="ECO:0000256" key="10">
    <source>
        <dbReference type="RuleBase" id="RU000578"/>
    </source>
</evidence>
<evidence type="ECO:0000256" key="5">
    <source>
        <dbReference type="ARBA" id="ARBA00022705"/>
    </source>
</evidence>
<evidence type="ECO:0000256" key="4">
    <source>
        <dbReference type="ARBA" id="ARBA00022490"/>
    </source>
</evidence>
<evidence type="ECO:0000256" key="3">
    <source>
        <dbReference type="ARBA" id="ARBA00020170"/>
    </source>
</evidence>
<keyword evidence="8 9" id="KW-0238">DNA-binding</keyword>
<dbReference type="PROSITE" id="PS00618">
    <property type="entry name" value="RECF_2"/>
    <property type="match status" value="1"/>
</dbReference>
<sequence>MKINSIKLQNFRSYKNLEVSFGEKNIIIGENTQGKTNLLEAIYLTSIGKSFRSKEADMVLWGKDHFRIESKSVNGNPQKVEYIYEKNVGQKGRKTVKINGVKKPASALLGGFSSVFFTPDEIDMFFAFPSLRRRHINILLSKIESEYARELIKYNRVLEQRNAQLKAILKGLGKEEGLELWDGRLAEHGAEIIKSRESLIEKINKTLGENYTKIADGGKEAVLKYEPSINIRSNQAKDEIWAAYLERLLEGRKRDIKTGVTNEGPHRDDIKLFLADKDITVFGSRGEHRSAIVALKLSEVDILNELTGEPPVLLMDDVFSELDEKRREKLVKAFEGQQTIVTTTDLDHITKELRKGANIYEAKNDKIVRI</sequence>
<dbReference type="SUPFAM" id="SSF52540">
    <property type="entry name" value="P-loop containing nucleoside triphosphate hydrolases"/>
    <property type="match status" value="1"/>
</dbReference>
<dbReference type="GO" id="GO:0003697">
    <property type="term" value="F:single-stranded DNA binding"/>
    <property type="evidence" value="ECO:0007669"/>
    <property type="project" value="UniProtKB-UniRule"/>
</dbReference>
<keyword evidence="9 10" id="KW-0234">DNA repair</keyword>
<dbReference type="Gene3D" id="3.40.50.300">
    <property type="entry name" value="P-loop containing nucleotide triphosphate hydrolases"/>
    <property type="match status" value="1"/>
</dbReference>
<keyword evidence="7 9" id="KW-0067">ATP-binding</keyword>
<dbReference type="PANTHER" id="PTHR32182:SF0">
    <property type="entry name" value="DNA REPLICATION AND REPAIR PROTEIN RECF"/>
    <property type="match status" value="1"/>
</dbReference>
<dbReference type="GO" id="GO:0009432">
    <property type="term" value="P:SOS response"/>
    <property type="evidence" value="ECO:0007669"/>
    <property type="project" value="UniProtKB-UniRule"/>
</dbReference>
<comment type="function">
    <text evidence="9 10">The RecF protein is involved in DNA metabolism; it is required for DNA replication and normal SOS inducibility. RecF binds preferentially to single-stranded, linear DNA. It also seems to bind ATP.</text>
</comment>
<dbReference type="GO" id="GO:0005524">
    <property type="term" value="F:ATP binding"/>
    <property type="evidence" value="ECO:0007669"/>
    <property type="project" value="UniProtKB-UniRule"/>
</dbReference>
<dbReference type="Pfam" id="PF02463">
    <property type="entry name" value="SMC_N"/>
    <property type="match status" value="1"/>
</dbReference>
<accession>A0A419DGP2</accession>
<keyword evidence="5 9" id="KW-0235">DNA replication</keyword>
<dbReference type="InterPro" id="IPR018078">
    <property type="entry name" value="DNA-binding_RecF_CS"/>
</dbReference>
<dbReference type="EMBL" id="QZJW01000002">
    <property type="protein sequence ID" value="RJO62255.1"/>
    <property type="molecule type" value="Genomic_DNA"/>
</dbReference>
<feature type="domain" description="RecF/RecN/SMC N-terminal" evidence="11">
    <location>
        <begin position="3"/>
        <end position="351"/>
    </location>
</feature>
<keyword evidence="4 9" id="KW-0963">Cytoplasm</keyword>
<comment type="subcellular location">
    <subcellularLocation>
        <location evidence="1 9 10">Cytoplasm</location>
    </subcellularLocation>
</comment>
<evidence type="ECO:0000256" key="6">
    <source>
        <dbReference type="ARBA" id="ARBA00022741"/>
    </source>
</evidence>
<dbReference type="GO" id="GO:0000731">
    <property type="term" value="P:DNA synthesis involved in DNA repair"/>
    <property type="evidence" value="ECO:0007669"/>
    <property type="project" value="TreeGrafter"/>
</dbReference>
<comment type="caution">
    <text evidence="12">The sequence shown here is derived from an EMBL/GenBank/DDBJ whole genome shotgun (WGS) entry which is preliminary data.</text>
</comment>
<dbReference type="InterPro" id="IPR001238">
    <property type="entry name" value="DNA-binding_RecF"/>
</dbReference>
<reference evidence="12 13" key="1">
    <citation type="journal article" date="2017" name="ISME J.">
        <title>Energy and carbon metabolisms in a deep terrestrial subsurface fluid microbial community.</title>
        <authorList>
            <person name="Momper L."/>
            <person name="Jungbluth S.P."/>
            <person name="Lee M.D."/>
            <person name="Amend J.P."/>
        </authorList>
    </citation>
    <scope>NUCLEOTIDE SEQUENCE [LARGE SCALE GENOMIC DNA]</scope>
    <source>
        <strain evidence="12">SURF_29</strain>
    </source>
</reference>
<dbReference type="Gene3D" id="1.20.1050.90">
    <property type="entry name" value="RecF/RecN/SMC, N-terminal domain"/>
    <property type="match status" value="1"/>
</dbReference>
<organism evidence="12 13">
    <name type="scientific">candidate division WS5 bacterium</name>
    <dbReference type="NCBI Taxonomy" id="2093353"/>
    <lineage>
        <taxon>Bacteria</taxon>
        <taxon>candidate division WS5</taxon>
    </lineage>
</organism>
<evidence type="ECO:0000256" key="2">
    <source>
        <dbReference type="ARBA" id="ARBA00008016"/>
    </source>
</evidence>
<evidence type="ECO:0000313" key="12">
    <source>
        <dbReference type="EMBL" id="RJO62255.1"/>
    </source>
</evidence>
<dbReference type="HAMAP" id="MF_00365">
    <property type="entry name" value="RecF"/>
    <property type="match status" value="1"/>
</dbReference>
<gene>
    <name evidence="9 12" type="primary">recF</name>
    <name evidence="12" type="ORF">C4544_00155</name>
</gene>
<name>A0A419DGP2_9BACT</name>
<dbReference type="PANTHER" id="PTHR32182">
    <property type="entry name" value="DNA REPLICATION AND REPAIR PROTEIN RECF"/>
    <property type="match status" value="1"/>
</dbReference>
<evidence type="ECO:0000256" key="1">
    <source>
        <dbReference type="ARBA" id="ARBA00004496"/>
    </source>
</evidence>
<dbReference type="NCBIfam" id="TIGR00611">
    <property type="entry name" value="recf"/>
    <property type="match status" value="1"/>
</dbReference>
<dbReference type="InterPro" id="IPR003395">
    <property type="entry name" value="RecF/RecN/SMC_N"/>
</dbReference>
<evidence type="ECO:0000256" key="8">
    <source>
        <dbReference type="ARBA" id="ARBA00023125"/>
    </source>
</evidence>
<evidence type="ECO:0000259" key="11">
    <source>
        <dbReference type="Pfam" id="PF02463"/>
    </source>
</evidence>
<dbReference type="GO" id="GO:0006302">
    <property type="term" value="P:double-strand break repair"/>
    <property type="evidence" value="ECO:0007669"/>
    <property type="project" value="TreeGrafter"/>
</dbReference>
<keyword evidence="9 10" id="KW-0742">SOS response</keyword>
<dbReference type="AlphaFoldDB" id="A0A419DGP2"/>
<keyword evidence="9 10" id="KW-0227">DNA damage</keyword>
<evidence type="ECO:0000256" key="7">
    <source>
        <dbReference type="ARBA" id="ARBA00022840"/>
    </source>
</evidence>